<proteinExistence type="predicted"/>
<feature type="region of interest" description="Disordered" evidence="1">
    <location>
        <begin position="23"/>
        <end position="119"/>
    </location>
</feature>
<comment type="caution">
    <text evidence="2">The sequence shown here is derived from an EMBL/GenBank/DDBJ whole genome shotgun (WGS) entry which is preliminary data.</text>
</comment>
<dbReference type="AlphaFoldDB" id="A0A9K3KS34"/>
<feature type="compositionally biased region" description="Polar residues" evidence="1">
    <location>
        <begin position="227"/>
        <end position="238"/>
    </location>
</feature>
<evidence type="ECO:0000313" key="2">
    <source>
        <dbReference type="EMBL" id="KAG7348830.1"/>
    </source>
</evidence>
<feature type="region of interest" description="Disordered" evidence="1">
    <location>
        <begin position="227"/>
        <end position="277"/>
    </location>
</feature>
<feature type="region of interest" description="Disordered" evidence="1">
    <location>
        <begin position="395"/>
        <end position="434"/>
    </location>
</feature>
<gene>
    <name evidence="2" type="ORF">IV203_011427</name>
</gene>
<name>A0A9K3KS34_9STRA</name>
<evidence type="ECO:0000313" key="3">
    <source>
        <dbReference type="Proteomes" id="UP000693970"/>
    </source>
</evidence>
<reference evidence="2" key="1">
    <citation type="journal article" date="2021" name="Sci. Rep.">
        <title>Diploid genomic architecture of Nitzschia inconspicua, an elite biomass production diatom.</title>
        <authorList>
            <person name="Oliver A."/>
            <person name="Podell S."/>
            <person name="Pinowska A."/>
            <person name="Traller J.C."/>
            <person name="Smith S.R."/>
            <person name="McClure R."/>
            <person name="Beliaev A."/>
            <person name="Bohutskyi P."/>
            <person name="Hill E.A."/>
            <person name="Rabines A."/>
            <person name="Zheng H."/>
            <person name="Allen L.Z."/>
            <person name="Kuo A."/>
            <person name="Grigoriev I.V."/>
            <person name="Allen A.E."/>
            <person name="Hazlebeck D."/>
            <person name="Allen E.E."/>
        </authorList>
    </citation>
    <scope>NUCLEOTIDE SEQUENCE</scope>
    <source>
        <strain evidence="2">Hildebrandi</strain>
    </source>
</reference>
<feature type="compositionally biased region" description="Low complexity" evidence="1">
    <location>
        <begin position="67"/>
        <end position="77"/>
    </location>
</feature>
<protein>
    <submittedName>
        <fullName evidence="2">Uncharacterized protein</fullName>
    </submittedName>
</protein>
<evidence type="ECO:0000256" key="1">
    <source>
        <dbReference type="SAM" id="MobiDB-lite"/>
    </source>
</evidence>
<feature type="compositionally biased region" description="Low complexity" evidence="1">
    <location>
        <begin position="268"/>
        <end position="277"/>
    </location>
</feature>
<dbReference type="PROSITE" id="PS51257">
    <property type="entry name" value="PROKAR_LIPOPROTEIN"/>
    <property type="match status" value="1"/>
</dbReference>
<accession>A0A9K3KS34</accession>
<feature type="region of interest" description="Disordered" evidence="1">
    <location>
        <begin position="165"/>
        <end position="202"/>
    </location>
</feature>
<organism evidence="2 3">
    <name type="scientific">Nitzschia inconspicua</name>
    <dbReference type="NCBI Taxonomy" id="303405"/>
    <lineage>
        <taxon>Eukaryota</taxon>
        <taxon>Sar</taxon>
        <taxon>Stramenopiles</taxon>
        <taxon>Ochrophyta</taxon>
        <taxon>Bacillariophyta</taxon>
        <taxon>Bacillariophyceae</taxon>
        <taxon>Bacillariophycidae</taxon>
        <taxon>Bacillariales</taxon>
        <taxon>Bacillariaceae</taxon>
        <taxon>Nitzschia</taxon>
    </lineage>
</organism>
<feature type="compositionally biased region" description="Low complexity" evidence="1">
    <location>
        <begin position="105"/>
        <end position="114"/>
    </location>
</feature>
<feature type="compositionally biased region" description="Low complexity" evidence="1">
    <location>
        <begin position="395"/>
        <end position="418"/>
    </location>
</feature>
<sequence length="434" mass="47824">MHHLPPRRGGICRSDSQVSALSTPSCLFSSCPDEGTENRPDSTDEDGESSMYASDVVCNRLRDSSHSHNNNNNNTTSLGKERIRRRTVAANTSSKNQKQRRTKNNSRISSSSSSKRSEAVVRGLISSVSFKDTGYDDDQDTDGDCNSTVSSLGMGFLYESGDEGDFSVAADRSSSSRNRQSDTNHIPKNHSSRPQQEDHQDDEISNLRFQIRMLRRSSMERFQANSLGGNFGTASKYDSTPCLPSSPREEGDCRISTPCTKQQEGSERSSSIPSPTSVTAFDATISVSTTNHIRRRSSLPSDLSKILLLESPSTTMGSSIASNSALKTTLAPKSRITRTDRWSCTACSETLLRDTELVKQSFERILSLRKERHIKDLELTMLHQLLDTDSEDISVRPSCSALSSSSSTRQSRNNDNNSPPTIPQRRSEKLSTTA</sequence>
<keyword evidence="3" id="KW-1185">Reference proteome</keyword>
<dbReference type="EMBL" id="JAGRRH010000019">
    <property type="protein sequence ID" value="KAG7348830.1"/>
    <property type="molecule type" value="Genomic_DNA"/>
</dbReference>
<feature type="compositionally biased region" description="Basic and acidic residues" evidence="1">
    <location>
        <begin position="425"/>
        <end position="434"/>
    </location>
</feature>
<reference evidence="2" key="2">
    <citation type="submission" date="2021-04" db="EMBL/GenBank/DDBJ databases">
        <authorList>
            <person name="Podell S."/>
        </authorList>
    </citation>
    <scope>NUCLEOTIDE SEQUENCE</scope>
    <source>
        <strain evidence="2">Hildebrandi</strain>
    </source>
</reference>
<dbReference type="Proteomes" id="UP000693970">
    <property type="component" value="Unassembled WGS sequence"/>
</dbReference>